<dbReference type="Proteomes" id="UP000610846">
    <property type="component" value="Unassembled WGS sequence"/>
</dbReference>
<reference evidence="1" key="1">
    <citation type="journal article" date="2018" name="Curr. Microbiol.">
        <title>Cellulosimicrobium arenosum sp. nov., Isolated from Marine Sediment Sand.</title>
        <authorList>
            <person name="Oh M."/>
            <person name="Kim J.H."/>
            <person name="Yoon J.H."/>
            <person name="Schumann P."/>
            <person name="Kim W."/>
        </authorList>
    </citation>
    <scope>NUCLEOTIDE SEQUENCE</scope>
    <source>
        <strain evidence="1">KCTC 49039</strain>
    </source>
</reference>
<protein>
    <submittedName>
        <fullName evidence="1">Uncharacterized protein</fullName>
    </submittedName>
</protein>
<reference evidence="1" key="2">
    <citation type="submission" date="2020-09" db="EMBL/GenBank/DDBJ databases">
        <authorList>
            <person name="Yu Y."/>
        </authorList>
    </citation>
    <scope>NUCLEOTIDE SEQUENCE</scope>
    <source>
        <strain evidence="1">KCTC 49039</strain>
    </source>
</reference>
<gene>
    <name evidence="1" type="ORF">IF651_03210</name>
</gene>
<dbReference type="EMBL" id="JACYHB010000002">
    <property type="protein sequence ID" value="MBD8078066.1"/>
    <property type="molecule type" value="Genomic_DNA"/>
</dbReference>
<evidence type="ECO:0000313" key="2">
    <source>
        <dbReference type="Proteomes" id="UP000610846"/>
    </source>
</evidence>
<organism evidence="1 2">
    <name type="scientific">Cellulosimicrobium arenosum</name>
    <dbReference type="NCBI Taxonomy" id="2708133"/>
    <lineage>
        <taxon>Bacteria</taxon>
        <taxon>Bacillati</taxon>
        <taxon>Actinomycetota</taxon>
        <taxon>Actinomycetes</taxon>
        <taxon>Micrococcales</taxon>
        <taxon>Promicromonosporaceae</taxon>
        <taxon>Cellulosimicrobium</taxon>
    </lineage>
</organism>
<comment type="caution">
    <text evidence="1">The sequence shown here is derived from an EMBL/GenBank/DDBJ whole genome shotgun (WGS) entry which is preliminary data.</text>
</comment>
<proteinExistence type="predicted"/>
<accession>A0A927IXB7</accession>
<dbReference type="AlphaFoldDB" id="A0A927IXB7"/>
<dbReference type="RefSeq" id="WP_191827657.1">
    <property type="nucleotide sequence ID" value="NZ_JACYHB010000002.1"/>
</dbReference>
<evidence type="ECO:0000313" key="1">
    <source>
        <dbReference type="EMBL" id="MBD8078066.1"/>
    </source>
</evidence>
<sequence>MTTRATALVESPLQLLGTLEAVHAGVVPAPVEVRWRSTVPGLRAAVAAVGELGAEALPPGIVLVAAGRPSARDLPSRDRDHAVGDVFSGRAQVGLAAARPGRLVLLDDGLATIEAVRLLGGGGPLVRLGRSARAPRRLLGARVSRRIRTLAARPGRVVLCTALDLAPADAVALDGLGIEVTRHAFGWVAGLPPAPAVPEPLVVVGSALVADGLVDPDAYVRWVAALADAADGGTCYIPHRRHDAGVLARLAALPGVRVAPPGPPVELRLRSLDPSQRVVCLPSTAHRFLRQVLRGSGARVELADVPAHWWTERADARLRDHLVAAAAGEDR</sequence>
<keyword evidence="2" id="KW-1185">Reference proteome</keyword>
<name>A0A927IXB7_9MICO</name>